<evidence type="ECO:0000313" key="3">
    <source>
        <dbReference type="EMBL" id="CAB0011179.1"/>
    </source>
</evidence>
<dbReference type="PANTHER" id="PTHR47027:SF20">
    <property type="entry name" value="REVERSE TRANSCRIPTASE-LIKE PROTEIN WITH RNA-DIRECTED DNA POLYMERASE DOMAIN"/>
    <property type="match status" value="1"/>
</dbReference>
<dbReference type="EMBL" id="CADCXU010023798">
    <property type="protein sequence ID" value="CAB0011179.1"/>
    <property type="molecule type" value="Genomic_DNA"/>
</dbReference>
<dbReference type="InterPro" id="IPR005135">
    <property type="entry name" value="Endo/exonuclease/phosphatase"/>
</dbReference>
<feature type="non-terminal residue" evidence="3">
    <location>
        <position position="1094"/>
    </location>
</feature>
<dbReference type="Pfam" id="PF03372">
    <property type="entry name" value="Exo_endo_phos"/>
    <property type="match status" value="1"/>
</dbReference>
<reference evidence="3 4" key="1">
    <citation type="submission" date="2020-02" db="EMBL/GenBank/DDBJ databases">
        <authorList>
            <person name="Ferguson B K."/>
        </authorList>
    </citation>
    <scope>NUCLEOTIDE SEQUENCE [LARGE SCALE GENOMIC DNA]</scope>
</reference>
<keyword evidence="4" id="KW-1185">Reference proteome</keyword>
<feature type="compositionally biased region" description="Basic and acidic residues" evidence="1">
    <location>
        <begin position="185"/>
        <end position="198"/>
    </location>
</feature>
<dbReference type="GO" id="GO:0071897">
    <property type="term" value="P:DNA biosynthetic process"/>
    <property type="evidence" value="ECO:0007669"/>
    <property type="project" value="UniProtKB-ARBA"/>
</dbReference>
<evidence type="ECO:0000259" key="2">
    <source>
        <dbReference type="PROSITE" id="PS50878"/>
    </source>
</evidence>
<proteinExistence type="predicted"/>
<name>A0A6H5H6S4_9HEMI</name>
<evidence type="ECO:0000313" key="4">
    <source>
        <dbReference type="Proteomes" id="UP000479000"/>
    </source>
</evidence>
<dbReference type="PROSITE" id="PS50878">
    <property type="entry name" value="RT_POL"/>
    <property type="match status" value="1"/>
</dbReference>
<dbReference type="InterPro" id="IPR036691">
    <property type="entry name" value="Endo/exonu/phosph_ase_sf"/>
</dbReference>
<dbReference type="Gene3D" id="3.60.10.10">
    <property type="entry name" value="Endonuclease/exonuclease/phosphatase"/>
    <property type="match status" value="1"/>
</dbReference>
<evidence type="ECO:0000256" key="1">
    <source>
        <dbReference type="SAM" id="MobiDB-lite"/>
    </source>
</evidence>
<feature type="domain" description="Reverse transcriptase" evidence="2">
    <location>
        <begin position="517"/>
        <end position="789"/>
    </location>
</feature>
<dbReference type="SUPFAM" id="SSF56219">
    <property type="entry name" value="DNase I-like"/>
    <property type="match status" value="1"/>
</dbReference>
<dbReference type="SUPFAM" id="SSF56672">
    <property type="entry name" value="DNA/RNA polymerases"/>
    <property type="match status" value="1"/>
</dbReference>
<feature type="region of interest" description="Disordered" evidence="1">
    <location>
        <begin position="178"/>
        <end position="198"/>
    </location>
</feature>
<dbReference type="PANTHER" id="PTHR47027">
    <property type="entry name" value="REVERSE TRANSCRIPTASE DOMAIN-CONTAINING PROTEIN"/>
    <property type="match status" value="1"/>
</dbReference>
<accession>A0A6H5H6S4</accession>
<dbReference type="InterPro" id="IPR000477">
    <property type="entry name" value="RT_dom"/>
</dbReference>
<dbReference type="InterPro" id="IPR043502">
    <property type="entry name" value="DNA/RNA_pol_sf"/>
</dbReference>
<protein>
    <recommendedName>
        <fullName evidence="2">Reverse transcriptase domain-containing protein</fullName>
    </recommendedName>
</protein>
<dbReference type="CDD" id="cd01650">
    <property type="entry name" value="RT_nLTR_like"/>
    <property type="match status" value="1"/>
</dbReference>
<dbReference type="Pfam" id="PF00078">
    <property type="entry name" value="RVT_1"/>
    <property type="match status" value="1"/>
</dbReference>
<dbReference type="OrthoDB" id="6628845at2759"/>
<gene>
    <name evidence="3" type="ORF">NTEN_LOCUS16172</name>
</gene>
<organism evidence="3 4">
    <name type="scientific">Nesidiocoris tenuis</name>
    <dbReference type="NCBI Taxonomy" id="355587"/>
    <lineage>
        <taxon>Eukaryota</taxon>
        <taxon>Metazoa</taxon>
        <taxon>Ecdysozoa</taxon>
        <taxon>Arthropoda</taxon>
        <taxon>Hexapoda</taxon>
        <taxon>Insecta</taxon>
        <taxon>Pterygota</taxon>
        <taxon>Neoptera</taxon>
        <taxon>Paraneoptera</taxon>
        <taxon>Hemiptera</taxon>
        <taxon>Heteroptera</taxon>
        <taxon>Panheteroptera</taxon>
        <taxon>Cimicomorpha</taxon>
        <taxon>Miridae</taxon>
        <taxon>Dicyphina</taxon>
        <taxon>Nesidiocoris</taxon>
    </lineage>
</organism>
<dbReference type="AlphaFoldDB" id="A0A6H5H6S4"/>
<dbReference type="Proteomes" id="UP000479000">
    <property type="component" value="Unassembled WGS sequence"/>
</dbReference>
<sequence length="1094" mass="124258">MISNNYCLCNVLSYNINGLARISKMNGFINYVKKFDIFVFLETHLEHADLTSNDLFSTNYNALFSDYFLNFTLATRSSSQGRASGGILVGVDRCFAQKFKAKIEFEETAGGPVVIINSEFTHPKKKALLPMYLRGEHWSRDFGRLSHAMDSLRDNAVILLGDANARVGSLQTIPDDAPESQTVYARRESKDGTTNSEGKRLLDLCDEHSLIILNGRTPGDKNGEYTYVGHNGASVIDFICVSGNIVDDIEDMNVAAQCYSDHLPIELAFRMPMVKDETASENVLIPKLAWTAADETNYGKKLHSLVNATALVNLDASEKMNKLVEIVRSAAALGNQSKSKHKKAEPKKPWYNESCETLRKRQFALLRLFRKRGGPAIRDQYCSARRAYVSHVKEAKRCYYENLCARFDAADGPREFWKLVNSFRPSSASPCSEVDLPRLRLHFEELLNSASAVMIEYGPVAWREVNELDAPFSLVELKKVLSRSKANKAPGLDRIPYEFYARAPDAFLVELLEVYNEMFQTESMPDSFGRSLIFPLKKKMNREGVENTRGIAFINAVEKIYTGLLLERLVTWADAHNILNEGQAGFRKGYSTCDHIFVLQSLVQLRLAKKGLKLYCFCVDLKTAFDSIDRRALWHKLQAAGVSTKFVRAIELIYRNPWAAVFLNGVISDWFGLSMGLRQGCLLSPFLFDMFINDVWTELGGGVLVGGTRIKALAFADDIALIAPDPTTLQLMMNDFRTYCAKWNLTINLAKSKVMIFGKGGRRGRLERWNLGGEPVEIVASYKYLGVTMDSGLSYKSHFEERGLAAGVAVSKLWPLMSRSGISLQDKWKVFDATAKAVILYGAQAWGYREYELAERAQYQFVRRLFALPRHTPLYMLLLETGRSSLFLQALPLHVNFILRAMKLPETRLPNILVREGIRGQLPWLAQWRNLALSCGEEFDASWSVSQLSEMWQKLYTKLKAQERCTLLEKVGLSRFHPHYQLVFDPLSRPNYDANKQLAQIRWTFKARGGLLFLNFQPWRDELAQRCALCNLGSREDIVHFLAVCPILAEFRRRWFDVGVMAEADCLRMLRSPDFARLAGYCSEAWRYRWDLVE</sequence>
<dbReference type="GO" id="GO:0003824">
    <property type="term" value="F:catalytic activity"/>
    <property type="evidence" value="ECO:0007669"/>
    <property type="project" value="InterPro"/>
</dbReference>